<gene>
    <name evidence="1" type="ORF">DPEC_G00217810</name>
</gene>
<organism evidence="1 2">
    <name type="scientific">Dallia pectoralis</name>
    <name type="common">Alaska blackfish</name>
    <dbReference type="NCBI Taxonomy" id="75939"/>
    <lineage>
        <taxon>Eukaryota</taxon>
        <taxon>Metazoa</taxon>
        <taxon>Chordata</taxon>
        <taxon>Craniata</taxon>
        <taxon>Vertebrata</taxon>
        <taxon>Euteleostomi</taxon>
        <taxon>Actinopterygii</taxon>
        <taxon>Neopterygii</taxon>
        <taxon>Teleostei</taxon>
        <taxon>Protacanthopterygii</taxon>
        <taxon>Esociformes</taxon>
        <taxon>Umbridae</taxon>
        <taxon>Dallia</taxon>
    </lineage>
</organism>
<keyword evidence="2" id="KW-1185">Reference proteome</keyword>
<evidence type="ECO:0000313" key="2">
    <source>
        <dbReference type="Proteomes" id="UP001157502"/>
    </source>
</evidence>
<sequence>MDTSFSTSADPEAFVCVCGASPASSLPKAGGPRSFAYRIRPPIDLHSFTPPHLHTTRSGPSGDPDRAFLMSLLVAYPNPQAQPGEGENGHYEFRDQIEKTVRLYKPSGAEIAYISPAKMRLRWTSI</sequence>
<dbReference type="EMBL" id="CM055745">
    <property type="protein sequence ID" value="KAJ7997982.1"/>
    <property type="molecule type" value="Genomic_DNA"/>
</dbReference>
<dbReference type="Proteomes" id="UP001157502">
    <property type="component" value="Chromosome 18"/>
</dbReference>
<reference evidence="1" key="1">
    <citation type="submission" date="2021-05" db="EMBL/GenBank/DDBJ databases">
        <authorList>
            <person name="Pan Q."/>
            <person name="Jouanno E."/>
            <person name="Zahm M."/>
            <person name="Klopp C."/>
            <person name="Cabau C."/>
            <person name="Louis A."/>
            <person name="Berthelot C."/>
            <person name="Parey E."/>
            <person name="Roest Crollius H."/>
            <person name="Montfort J."/>
            <person name="Robinson-Rechavi M."/>
            <person name="Bouchez O."/>
            <person name="Lampietro C."/>
            <person name="Lopez Roques C."/>
            <person name="Donnadieu C."/>
            <person name="Postlethwait J."/>
            <person name="Bobe J."/>
            <person name="Dillon D."/>
            <person name="Chandos A."/>
            <person name="von Hippel F."/>
            <person name="Guiguen Y."/>
        </authorList>
    </citation>
    <scope>NUCLEOTIDE SEQUENCE</scope>
    <source>
        <strain evidence="1">YG-Jan2019</strain>
    </source>
</reference>
<protein>
    <submittedName>
        <fullName evidence="1">Uncharacterized protein</fullName>
    </submittedName>
</protein>
<evidence type="ECO:0000313" key="1">
    <source>
        <dbReference type="EMBL" id="KAJ7997982.1"/>
    </source>
</evidence>
<comment type="caution">
    <text evidence="1">The sequence shown here is derived from an EMBL/GenBank/DDBJ whole genome shotgun (WGS) entry which is preliminary data.</text>
</comment>
<name>A0ACC2G399_DALPE</name>
<proteinExistence type="predicted"/>
<accession>A0ACC2G399</accession>